<comment type="catalytic activity">
    <reaction evidence="9">
        <text>L-citrulline + L-aspartate + ATP = 2-(N(omega)-L-arginino)succinate + AMP + diphosphate + H(+)</text>
        <dbReference type="Rhea" id="RHEA:10932"/>
        <dbReference type="ChEBI" id="CHEBI:15378"/>
        <dbReference type="ChEBI" id="CHEBI:29991"/>
        <dbReference type="ChEBI" id="CHEBI:30616"/>
        <dbReference type="ChEBI" id="CHEBI:33019"/>
        <dbReference type="ChEBI" id="CHEBI:57472"/>
        <dbReference type="ChEBI" id="CHEBI:57743"/>
        <dbReference type="ChEBI" id="CHEBI:456215"/>
        <dbReference type="EC" id="6.3.4.5"/>
    </reaction>
</comment>
<feature type="binding site" evidence="9">
    <location>
        <position position="150"/>
    </location>
    <ligand>
        <name>ATP</name>
        <dbReference type="ChEBI" id="CHEBI:30616"/>
    </ligand>
</feature>
<keyword evidence="8 9" id="KW-0067">ATP-binding</keyword>
<keyword evidence="4 9" id="KW-0055">Arginine biosynthesis</keyword>
<dbReference type="GO" id="GO:0005524">
    <property type="term" value="F:ATP binding"/>
    <property type="evidence" value="ECO:0007669"/>
    <property type="project" value="UniProtKB-UniRule"/>
</dbReference>
<dbReference type="GO" id="GO:0005737">
    <property type="term" value="C:cytoplasm"/>
    <property type="evidence" value="ECO:0007669"/>
    <property type="project" value="UniProtKB-SubCell"/>
</dbReference>
<dbReference type="InterPro" id="IPR014729">
    <property type="entry name" value="Rossmann-like_a/b/a_fold"/>
</dbReference>
<dbReference type="Gene3D" id="1.20.5.470">
    <property type="entry name" value="Single helix bin"/>
    <property type="match status" value="1"/>
</dbReference>
<dbReference type="SUPFAM" id="SSF52402">
    <property type="entry name" value="Adenine nucleotide alpha hydrolases-like"/>
    <property type="match status" value="1"/>
</dbReference>
<feature type="binding site" evidence="9">
    <location>
        <position position="160"/>
    </location>
    <ligand>
        <name>L-citrulline</name>
        <dbReference type="ChEBI" id="CHEBI:57743"/>
    </ligand>
</feature>
<feature type="binding site" evidence="9">
    <location>
        <position position="157"/>
    </location>
    <ligand>
        <name>L-aspartate</name>
        <dbReference type="ChEBI" id="CHEBI:29991"/>
    </ligand>
</feature>
<keyword evidence="7 9" id="KW-0547">Nucleotide-binding</keyword>
<evidence type="ECO:0000259" key="10">
    <source>
        <dbReference type="Pfam" id="PF00764"/>
    </source>
</evidence>
<dbReference type="HAMAP" id="MF_00005">
    <property type="entry name" value="Arg_succ_synth_type1"/>
    <property type="match status" value="1"/>
</dbReference>
<evidence type="ECO:0000256" key="2">
    <source>
        <dbReference type="ARBA" id="ARBA00011881"/>
    </source>
</evidence>
<keyword evidence="9" id="KW-0963">Cytoplasm</keyword>
<dbReference type="Gene3D" id="3.40.50.620">
    <property type="entry name" value="HUPs"/>
    <property type="match status" value="1"/>
</dbReference>
<dbReference type="InterPro" id="IPR048268">
    <property type="entry name" value="Arginosuc_syn_C"/>
</dbReference>
<dbReference type="EMBL" id="DYUZ01000029">
    <property type="protein sequence ID" value="HJG37729.1"/>
    <property type="molecule type" value="Genomic_DNA"/>
</dbReference>
<evidence type="ECO:0000313" key="13">
    <source>
        <dbReference type="Proteomes" id="UP000753256"/>
    </source>
</evidence>
<evidence type="ECO:0000256" key="6">
    <source>
        <dbReference type="ARBA" id="ARBA00022605"/>
    </source>
</evidence>
<dbReference type="Gene3D" id="3.90.1260.10">
    <property type="entry name" value="Argininosuccinate synthetase, chain A, domain 2"/>
    <property type="match status" value="1"/>
</dbReference>
<comment type="subcellular location">
    <subcellularLocation>
        <location evidence="9">Cytoplasm</location>
    </subcellularLocation>
</comment>
<dbReference type="FunFam" id="3.90.1260.10:FF:000007">
    <property type="entry name" value="Argininosuccinate synthase"/>
    <property type="match status" value="1"/>
</dbReference>
<evidence type="ECO:0000256" key="8">
    <source>
        <dbReference type="ARBA" id="ARBA00022840"/>
    </source>
</evidence>
<dbReference type="PANTHER" id="PTHR11587">
    <property type="entry name" value="ARGININOSUCCINATE SYNTHASE"/>
    <property type="match status" value="1"/>
</dbReference>
<dbReference type="NCBIfam" id="TIGR00032">
    <property type="entry name" value="argG"/>
    <property type="match status" value="1"/>
</dbReference>
<dbReference type="GO" id="GO:0000050">
    <property type="term" value="P:urea cycle"/>
    <property type="evidence" value="ECO:0007669"/>
    <property type="project" value="TreeGrafter"/>
</dbReference>
<feature type="binding site" evidence="9">
    <location>
        <position position="152"/>
    </location>
    <ligand>
        <name>L-aspartate</name>
        <dbReference type="ChEBI" id="CHEBI:29991"/>
    </ligand>
</feature>
<organism evidence="12 13">
    <name type="scientific">Enorma phocaeensis</name>
    <dbReference type="NCBI Taxonomy" id="1871019"/>
    <lineage>
        <taxon>Bacteria</taxon>
        <taxon>Bacillati</taxon>
        <taxon>Actinomycetota</taxon>
        <taxon>Coriobacteriia</taxon>
        <taxon>Coriobacteriales</taxon>
        <taxon>Coriobacteriaceae</taxon>
        <taxon>Enorma</taxon>
    </lineage>
</organism>
<dbReference type="Pfam" id="PF00764">
    <property type="entry name" value="Arginosuc_synth"/>
    <property type="match status" value="1"/>
</dbReference>
<evidence type="ECO:0000313" key="12">
    <source>
        <dbReference type="EMBL" id="HJG37729.1"/>
    </source>
</evidence>
<evidence type="ECO:0000256" key="1">
    <source>
        <dbReference type="ARBA" id="ARBA00004967"/>
    </source>
</evidence>
<dbReference type="PROSITE" id="PS00565">
    <property type="entry name" value="ARGININOSUCCIN_SYN_2"/>
    <property type="match status" value="1"/>
</dbReference>
<comment type="subunit">
    <text evidence="2 9">Homotetramer.</text>
</comment>
<dbReference type="EC" id="6.3.4.5" evidence="3 9"/>
<feature type="binding site" evidence="9">
    <location>
        <position position="209"/>
    </location>
    <ligand>
        <name>L-citrulline</name>
        <dbReference type="ChEBI" id="CHEBI:57743"/>
    </ligand>
</feature>
<dbReference type="FunFam" id="3.40.50.620:FF:000019">
    <property type="entry name" value="Argininosuccinate synthase"/>
    <property type="match status" value="1"/>
</dbReference>
<dbReference type="GO" id="GO:0006526">
    <property type="term" value="P:L-arginine biosynthetic process"/>
    <property type="evidence" value="ECO:0007669"/>
    <property type="project" value="UniProtKB-UniRule"/>
</dbReference>
<comment type="similarity">
    <text evidence="9">Belongs to the argininosuccinate synthase family. Type 1 subfamily.</text>
</comment>
<reference evidence="12" key="1">
    <citation type="journal article" date="2021" name="PeerJ">
        <title>Extensive microbial diversity within the chicken gut microbiome revealed by metagenomics and culture.</title>
        <authorList>
            <person name="Gilroy R."/>
            <person name="Ravi A."/>
            <person name="Getino M."/>
            <person name="Pursley I."/>
            <person name="Horton D.L."/>
            <person name="Alikhan N.F."/>
            <person name="Baker D."/>
            <person name="Gharbi K."/>
            <person name="Hall N."/>
            <person name="Watson M."/>
            <person name="Adriaenssens E.M."/>
            <person name="Foster-Nyarko E."/>
            <person name="Jarju S."/>
            <person name="Secka A."/>
            <person name="Antonio M."/>
            <person name="Oren A."/>
            <person name="Chaudhuri R.R."/>
            <person name="La Ragione R."/>
            <person name="Hildebrand F."/>
            <person name="Pallen M.J."/>
        </authorList>
    </citation>
    <scope>NUCLEOTIDE SEQUENCE</scope>
    <source>
        <strain evidence="12">ChiHjej13B12-9602</strain>
    </source>
</reference>
<feature type="binding site" evidence="9">
    <location>
        <position position="294"/>
    </location>
    <ligand>
        <name>L-citrulline</name>
        <dbReference type="ChEBI" id="CHEBI:57743"/>
    </ligand>
</feature>
<reference evidence="12" key="2">
    <citation type="submission" date="2021-09" db="EMBL/GenBank/DDBJ databases">
        <authorList>
            <person name="Gilroy R."/>
        </authorList>
    </citation>
    <scope>NUCLEOTIDE SEQUENCE</scope>
    <source>
        <strain evidence="12">ChiHjej13B12-9602</strain>
    </source>
</reference>
<dbReference type="InterPro" id="IPR048267">
    <property type="entry name" value="Arginosuc_syn_N"/>
</dbReference>
<dbReference type="InterPro" id="IPR023434">
    <property type="entry name" value="Arginosuc_synth_type_1_subfam"/>
</dbReference>
<name>A0A921LTS0_9ACTN</name>
<evidence type="ECO:0000256" key="3">
    <source>
        <dbReference type="ARBA" id="ARBA00012286"/>
    </source>
</evidence>
<dbReference type="Proteomes" id="UP000753256">
    <property type="component" value="Unassembled WGS sequence"/>
</dbReference>
<dbReference type="GO" id="GO:0000053">
    <property type="term" value="P:argininosuccinate metabolic process"/>
    <property type="evidence" value="ECO:0007669"/>
    <property type="project" value="TreeGrafter"/>
</dbReference>
<keyword evidence="5 9" id="KW-0436">Ligase</keyword>
<feature type="binding site" evidence="9">
    <location>
        <position position="120"/>
    </location>
    <ligand>
        <name>L-citrulline</name>
        <dbReference type="ChEBI" id="CHEBI:57743"/>
    </ligand>
</feature>
<dbReference type="PROSITE" id="PS00564">
    <property type="entry name" value="ARGININOSUCCIN_SYN_1"/>
    <property type="match status" value="1"/>
</dbReference>
<feature type="domain" description="Arginosuccinate synthase C-terminal" evidence="11">
    <location>
        <begin position="208"/>
        <end position="425"/>
    </location>
</feature>
<dbReference type="SUPFAM" id="SSF69864">
    <property type="entry name" value="Argininosuccinate synthetase, C-terminal domain"/>
    <property type="match status" value="1"/>
</dbReference>
<evidence type="ECO:0000256" key="9">
    <source>
        <dbReference type="HAMAP-Rule" id="MF_00005"/>
    </source>
</evidence>
<sequence>MIDTATNNVTASSAAQNPAAGSTAAAAAATAAPAKDKVVLAYSGGLDTSVCVKWLQDELGYDVVCVLGNVGQEHDGLEKIEAKAKALGVVACEVVDMRQEFAESFITCAIAANAMYENKYPLLSALSRPLISKHLVEAAHKHGAVAVAHGCTGKGNDQVRFETSIMALDPTLKVIAPVREWDLGMRPDEIAYAKAHGVPVDVSLDKPYSIDDNLWGRAIEAGVLEDPWNEPPSDIWTMTVDPEDAPDAPTYVEIGFKQGVPASLDGVEMGMVELVERLNGICGAAGFGRIDMIENRYVGIKSRECYEVPAGLAIIQAHKALEDLCLERDVLHMKLELEQAWADQVYNGRWYSPLKLSLDAFMASTQGALTGEVKLKFYKGSCTVVGRKSAQALYDQTLATYDNDDAFDQKAAKGFIDIQALSIKTWAMKQGVASQAPAGAKASSAAGAGFDVVEGAGAVAYQRAVAF</sequence>
<dbReference type="GO" id="GO:0004055">
    <property type="term" value="F:argininosuccinate synthase activity"/>
    <property type="evidence" value="ECO:0007669"/>
    <property type="project" value="UniProtKB-UniRule"/>
</dbReference>
<feature type="binding site" evidence="9">
    <location>
        <begin position="41"/>
        <end position="49"/>
    </location>
    <ligand>
        <name>ATP</name>
        <dbReference type="ChEBI" id="CHEBI:30616"/>
    </ligand>
</feature>
<dbReference type="CDD" id="cd01999">
    <property type="entry name" value="ASS"/>
    <property type="match status" value="1"/>
</dbReference>
<accession>A0A921LTS0</accession>
<comment type="caution">
    <text evidence="9">Lacks conserved residue(s) required for the propagation of feature annotation.</text>
</comment>
<feature type="binding site" evidence="9">
    <location>
        <position position="156"/>
    </location>
    <ligand>
        <name>L-aspartate</name>
        <dbReference type="ChEBI" id="CHEBI:29991"/>
    </ligand>
</feature>
<dbReference type="NCBIfam" id="NF001770">
    <property type="entry name" value="PRK00509.1"/>
    <property type="match status" value="1"/>
</dbReference>
<dbReference type="InterPro" id="IPR018223">
    <property type="entry name" value="Arginosuc_synth_CS"/>
</dbReference>
<evidence type="ECO:0000256" key="5">
    <source>
        <dbReference type="ARBA" id="ARBA00022598"/>
    </source>
</evidence>
<evidence type="ECO:0000256" key="4">
    <source>
        <dbReference type="ARBA" id="ARBA00022571"/>
    </source>
</evidence>
<keyword evidence="6 9" id="KW-0028">Amino-acid biosynthesis</keyword>
<dbReference type="InterPro" id="IPR024074">
    <property type="entry name" value="AS_cat/multimer_dom_body"/>
</dbReference>
<dbReference type="Pfam" id="PF20979">
    <property type="entry name" value="Arginosuc_syn_C"/>
    <property type="match status" value="1"/>
</dbReference>
<dbReference type="AlphaFoldDB" id="A0A921LTS0"/>
<evidence type="ECO:0000259" key="11">
    <source>
        <dbReference type="Pfam" id="PF20979"/>
    </source>
</evidence>
<dbReference type="InterPro" id="IPR001518">
    <property type="entry name" value="Arginosuc_synth"/>
</dbReference>
<feature type="domain" description="Arginosuccinate synthase-like N-terminal" evidence="10">
    <location>
        <begin position="37"/>
        <end position="199"/>
    </location>
</feature>
<gene>
    <name evidence="9" type="primary">argG</name>
    <name evidence="12" type="ORF">K8V70_07715</name>
</gene>
<feature type="binding site" evidence="9">
    <location>
        <position position="156"/>
    </location>
    <ligand>
        <name>L-citrulline</name>
        <dbReference type="ChEBI" id="CHEBI:57743"/>
    </ligand>
</feature>
<evidence type="ECO:0000256" key="7">
    <source>
        <dbReference type="ARBA" id="ARBA00022741"/>
    </source>
</evidence>
<comment type="pathway">
    <text evidence="1 9">Amino-acid biosynthesis; L-arginine biosynthesis; L-arginine from L-ornithine and carbamoyl phosphate: step 2/3.</text>
</comment>
<comment type="caution">
    <text evidence="12">The sequence shown here is derived from an EMBL/GenBank/DDBJ whole genome shotgun (WGS) entry which is preliminary data.</text>
</comment>
<dbReference type="PANTHER" id="PTHR11587:SF2">
    <property type="entry name" value="ARGININOSUCCINATE SYNTHASE"/>
    <property type="match status" value="1"/>
</dbReference>
<protein>
    <recommendedName>
        <fullName evidence="3 9">Argininosuccinate synthase</fullName>
        <ecNumber evidence="3 9">6.3.4.5</ecNumber>
    </recommendedName>
    <alternativeName>
        <fullName evidence="9">Citrulline--aspartate ligase</fullName>
    </alternativeName>
</protein>
<dbReference type="RefSeq" id="WP_273190673.1">
    <property type="nucleotide sequence ID" value="NZ_DYUZ01000029.1"/>
</dbReference>
<proteinExistence type="inferred from homology"/>
<feature type="binding site" evidence="9">
    <location>
        <position position="306"/>
    </location>
    <ligand>
        <name>L-citrulline</name>
        <dbReference type="ChEBI" id="CHEBI:57743"/>
    </ligand>
</feature>